<dbReference type="InterPro" id="IPR025240">
    <property type="entry name" value="DUF4189"/>
</dbReference>
<feature type="chain" id="PRO_5045719098" evidence="1">
    <location>
        <begin position="18"/>
        <end position="163"/>
    </location>
</feature>
<keyword evidence="4" id="KW-1185">Reference proteome</keyword>
<proteinExistence type="predicted"/>
<keyword evidence="1" id="KW-0732">Signal</keyword>
<reference evidence="3" key="1">
    <citation type="submission" date="2021-10" db="EMBL/GenBank/DDBJ databases">
        <title>The complete genome sequence of Leeia sp. TBRC 13508.</title>
        <authorList>
            <person name="Charoenyingcharoen P."/>
            <person name="Yukphan P."/>
        </authorList>
    </citation>
    <scope>NUCLEOTIDE SEQUENCE</scope>
    <source>
        <strain evidence="3">TBRC 13508</strain>
    </source>
</reference>
<sequence>MRLICLILFFISFSSSADYLCGEGYYHPELSSCVGPNGGYYPPGSSSRPSNRNVPRDYFGAIAVDVMTGQASYSANNYTSAAAAKSAAVQKCGLSGCKVVIAYKNGCGATAAARTPIGSPNHVVGGIGDSQEEAEEDALDKCEQLNPGVQCVVWAKNSCSYYE</sequence>
<dbReference type="Pfam" id="PF13827">
    <property type="entry name" value="DUF4189"/>
    <property type="match status" value="1"/>
</dbReference>
<comment type="caution">
    <text evidence="3">The sequence shown here is derived from an EMBL/GenBank/DDBJ whole genome shotgun (WGS) entry which is preliminary data.</text>
</comment>
<evidence type="ECO:0000313" key="3">
    <source>
        <dbReference type="EMBL" id="MCB6182806.1"/>
    </source>
</evidence>
<evidence type="ECO:0000259" key="2">
    <source>
        <dbReference type="Pfam" id="PF13827"/>
    </source>
</evidence>
<accession>A0ABS8D3M4</accession>
<dbReference type="EMBL" id="JAJBZT010000002">
    <property type="protein sequence ID" value="MCB6182806.1"/>
    <property type="molecule type" value="Genomic_DNA"/>
</dbReference>
<feature type="signal peptide" evidence="1">
    <location>
        <begin position="1"/>
        <end position="17"/>
    </location>
</feature>
<dbReference type="RefSeq" id="WP_227178908.1">
    <property type="nucleotide sequence ID" value="NZ_JAJBZT010000002.1"/>
</dbReference>
<protein>
    <submittedName>
        <fullName evidence="3">DUF4189 domain-containing protein</fullName>
    </submittedName>
</protein>
<dbReference type="Proteomes" id="UP001165395">
    <property type="component" value="Unassembled WGS sequence"/>
</dbReference>
<organism evidence="3 4">
    <name type="scientific">Leeia speluncae</name>
    <dbReference type="NCBI Taxonomy" id="2884804"/>
    <lineage>
        <taxon>Bacteria</taxon>
        <taxon>Pseudomonadati</taxon>
        <taxon>Pseudomonadota</taxon>
        <taxon>Betaproteobacteria</taxon>
        <taxon>Neisseriales</taxon>
        <taxon>Leeiaceae</taxon>
        <taxon>Leeia</taxon>
    </lineage>
</organism>
<evidence type="ECO:0000313" key="4">
    <source>
        <dbReference type="Proteomes" id="UP001165395"/>
    </source>
</evidence>
<feature type="domain" description="DUF4189" evidence="2">
    <location>
        <begin position="59"/>
        <end position="155"/>
    </location>
</feature>
<gene>
    <name evidence="3" type="ORF">LIN78_04485</name>
</gene>
<name>A0ABS8D3M4_9NEIS</name>
<evidence type="ECO:0000256" key="1">
    <source>
        <dbReference type="SAM" id="SignalP"/>
    </source>
</evidence>